<organism evidence="1 2">
    <name type="scientific">Methylobacterium gregans</name>
    <dbReference type="NCBI Taxonomy" id="374424"/>
    <lineage>
        <taxon>Bacteria</taxon>
        <taxon>Pseudomonadati</taxon>
        <taxon>Pseudomonadota</taxon>
        <taxon>Alphaproteobacteria</taxon>
        <taxon>Hyphomicrobiales</taxon>
        <taxon>Methylobacteriaceae</taxon>
        <taxon>Methylobacterium</taxon>
    </lineage>
</organism>
<comment type="caution">
    <text evidence="1">The sequence shown here is derived from an EMBL/GenBank/DDBJ whole genome shotgun (WGS) entry which is preliminary data.</text>
</comment>
<gene>
    <name evidence="1" type="ORF">NBEOAGPD_5310</name>
</gene>
<keyword evidence="2" id="KW-1185">Reference proteome</keyword>
<reference evidence="1" key="2">
    <citation type="submission" date="2021-08" db="EMBL/GenBank/DDBJ databases">
        <authorList>
            <person name="Tani A."/>
            <person name="Ola A."/>
            <person name="Ogura Y."/>
            <person name="Katsura K."/>
            <person name="Hayashi T."/>
        </authorList>
    </citation>
    <scope>NUCLEOTIDE SEQUENCE</scope>
    <source>
        <strain evidence="1">NBRC 103626</strain>
    </source>
</reference>
<protein>
    <submittedName>
        <fullName evidence="1">Uncharacterized protein</fullName>
    </submittedName>
</protein>
<dbReference type="AlphaFoldDB" id="A0AA37MJ15"/>
<reference evidence="1" key="1">
    <citation type="journal article" date="2016" name="Front. Microbiol.">
        <title>Genome Sequence of the Piezophilic, Mesophilic Sulfate-Reducing Bacterium Desulfovibrio indicus J2T.</title>
        <authorList>
            <person name="Cao J."/>
            <person name="Maignien L."/>
            <person name="Shao Z."/>
            <person name="Alain K."/>
            <person name="Jebbar M."/>
        </authorList>
    </citation>
    <scope>NUCLEOTIDE SEQUENCE</scope>
    <source>
        <strain evidence="1">NBRC 103626</strain>
    </source>
</reference>
<accession>A0AA37MJ15</accession>
<proteinExistence type="predicted"/>
<dbReference type="EMBL" id="BPQM01000188">
    <property type="protein sequence ID" value="GJD82051.1"/>
    <property type="molecule type" value="Genomic_DNA"/>
</dbReference>
<sequence length="274" mass="29461">MDVDRCPEPAHDLSGDRFAVWFGPDEEPAILARCRADAVLHEESAARPPSRIERNHGGRRIVWMHVRGGHLRGRRRLVGLAGVVRPLLVKELGAALGIGDPDDLRDRVGHQPEACLADSQALLGGKALGEVDGNHEQVAGPPIRVGKSGNPAVGPGGRAIRPLVALVERGGSAASHGPLDSIEAWSQILGISHVGDAEGQQLVRPTTENTAQLPVHSKETAIRCDLRQAYCRIGEDGGEPLLALLERALAADALGRFRQHTQHARRTTHLVEHR</sequence>
<name>A0AA37MJ15_9HYPH</name>
<dbReference type="Proteomes" id="UP001055108">
    <property type="component" value="Unassembled WGS sequence"/>
</dbReference>
<evidence type="ECO:0000313" key="1">
    <source>
        <dbReference type="EMBL" id="GJD82051.1"/>
    </source>
</evidence>
<evidence type="ECO:0000313" key="2">
    <source>
        <dbReference type="Proteomes" id="UP001055108"/>
    </source>
</evidence>